<dbReference type="GO" id="GO:0035036">
    <property type="term" value="P:sperm-egg recognition"/>
    <property type="evidence" value="ECO:0007669"/>
    <property type="project" value="TreeGrafter"/>
</dbReference>
<dbReference type="PANTHER" id="PTHR47613">
    <property type="entry name" value="SPERM ACROSOME MEMBRANE-ASSOCIATED PROTEIN 4"/>
    <property type="match status" value="1"/>
</dbReference>
<evidence type="ECO:0008006" key="11">
    <source>
        <dbReference type="Google" id="ProtNLM"/>
    </source>
</evidence>
<organism evidence="9 10">
    <name type="scientific">Pelobates cultripes</name>
    <name type="common">Western spadefoot toad</name>
    <dbReference type="NCBI Taxonomy" id="61616"/>
    <lineage>
        <taxon>Eukaryota</taxon>
        <taxon>Metazoa</taxon>
        <taxon>Chordata</taxon>
        <taxon>Craniata</taxon>
        <taxon>Vertebrata</taxon>
        <taxon>Euteleostomi</taxon>
        <taxon>Amphibia</taxon>
        <taxon>Batrachia</taxon>
        <taxon>Anura</taxon>
        <taxon>Pelobatoidea</taxon>
        <taxon>Pelobatidae</taxon>
        <taxon>Pelobates</taxon>
    </lineage>
</organism>
<evidence type="ECO:0000256" key="5">
    <source>
        <dbReference type="ARBA" id="ARBA00023136"/>
    </source>
</evidence>
<evidence type="ECO:0000256" key="3">
    <source>
        <dbReference type="ARBA" id="ARBA00022622"/>
    </source>
</evidence>
<dbReference type="GO" id="GO:0098552">
    <property type="term" value="C:side of membrane"/>
    <property type="evidence" value="ECO:0007669"/>
    <property type="project" value="UniProtKB-KW"/>
</dbReference>
<comment type="subcellular location">
    <subcellularLocation>
        <location evidence="1">Cell membrane</location>
        <topology evidence="1">Lipid-anchor</topology>
        <topology evidence="1">GPI-anchor</topology>
    </subcellularLocation>
</comment>
<evidence type="ECO:0000313" key="10">
    <source>
        <dbReference type="Proteomes" id="UP001295444"/>
    </source>
</evidence>
<dbReference type="Gene3D" id="2.10.60.10">
    <property type="entry name" value="CD59"/>
    <property type="match status" value="1"/>
</dbReference>
<keyword evidence="5" id="KW-0472">Membrane</keyword>
<evidence type="ECO:0000256" key="8">
    <source>
        <dbReference type="ARBA" id="ARBA00023288"/>
    </source>
</evidence>
<dbReference type="PANTHER" id="PTHR47613:SF1">
    <property type="entry name" value="SPERM ACROSOME MEMBRANE-ASSOCIATED PROTEIN 4"/>
    <property type="match status" value="1"/>
</dbReference>
<evidence type="ECO:0000256" key="4">
    <source>
        <dbReference type="ARBA" id="ARBA00022729"/>
    </source>
</evidence>
<keyword evidence="4" id="KW-0732">Signal</keyword>
<keyword evidence="3" id="KW-0336">GPI-anchor</keyword>
<keyword evidence="7" id="KW-0325">Glycoprotein</keyword>
<dbReference type="EMBL" id="OW240920">
    <property type="protein sequence ID" value="CAH2314361.1"/>
    <property type="molecule type" value="Genomic_DNA"/>
</dbReference>
<evidence type="ECO:0000256" key="2">
    <source>
        <dbReference type="ARBA" id="ARBA00022475"/>
    </source>
</evidence>
<name>A0AAD1WI24_PELCU</name>
<accession>A0AAD1WI24</accession>
<evidence type="ECO:0000256" key="7">
    <source>
        <dbReference type="ARBA" id="ARBA00023180"/>
    </source>
</evidence>
<dbReference type="GO" id="GO:0005886">
    <property type="term" value="C:plasma membrane"/>
    <property type="evidence" value="ECO:0007669"/>
    <property type="project" value="UniProtKB-SubCell"/>
</dbReference>
<dbReference type="Proteomes" id="UP001295444">
    <property type="component" value="Chromosome 09"/>
</dbReference>
<keyword evidence="10" id="KW-1185">Reference proteome</keyword>
<evidence type="ECO:0000256" key="6">
    <source>
        <dbReference type="ARBA" id="ARBA00023157"/>
    </source>
</evidence>
<reference evidence="9" key="1">
    <citation type="submission" date="2022-03" db="EMBL/GenBank/DDBJ databases">
        <authorList>
            <person name="Alioto T."/>
            <person name="Alioto T."/>
            <person name="Gomez Garrido J."/>
        </authorList>
    </citation>
    <scope>NUCLEOTIDE SEQUENCE</scope>
</reference>
<protein>
    <recommendedName>
        <fullName evidence="11">UPAR/Ly6 domain-containing protein</fullName>
    </recommendedName>
</protein>
<evidence type="ECO:0000313" key="9">
    <source>
        <dbReference type="EMBL" id="CAH2314361.1"/>
    </source>
</evidence>
<gene>
    <name evidence="9" type="ORF">PECUL_23A035072</name>
</gene>
<keyword evidence="6" id="KW-1015">Disulfide bond</keyword>
<dbReference type="AlphaFoldDB" id="A0AAD1WI24"/>
<dbReference type="InterPro" id="IPR045860">
    <property type="entry name" value="Snake_toxin-like_sf"/>
</dbReference>
<proteinExistence type="predicted"/>
<dbReference type="SUPFAM" id="SSF57302">
    <property type="entry name" value="Snake toxin-like"/>
    <property type="match status" value="1"/>
</dbReference>
<keyword evidence="2" id="KW-1003">Cell membrane</keyword>
<evidence type="ECO:0000256" key="1">
    <source>
        <dbReference type="ARBA" id="ARBA00004609"/>
    </source>
</evidence>
<sequence>MPPEPGGLLRREPGRRKNIGLSEQGNMKTVITGLFFVLLSFHLGHSLECYQCDYGTCLIKSKVTCGLLESCVTYSSTVAGITLRKRGCATATQCTTESSETYTGVTVKTTPSCCIYDLCNSAITPRLSAVTGIAVLVALWFAKLF</sequence>
<keyword evidence="8" id="KW-0449">Lipoprotein</keyword>
<dbReference type="InterPro" id="IPR046354">
    <property type="entry name" value="SPACA4/Bouncer"/>
</dbReference>